<evidence type="ECO:0000313" key="2">
    <source>
        <dbReference type="EMBL" id="MCM6777992.1"/>
    </source>
</evidence>
<sequence>MTVSRIAIGAAVIATSASIFGTAAATYSDGHPVSYTCTSTTMIKDYVLGARCTARGGAAEQGRTDDVLIEGPKGSFRCDSTLAGDVRVAGEGRVKTLTGYRCRAE</sequence>
<feature type="signal peptide" evidence="1">
    <location>
        <begin position="1"/>
        <end position="25"/>
    </location>
</feature>
<name>A0A9X2EC35_9NOCA</name>
<evidence type="ECO:0000256" key="1">
    <source>
        <dbReference type="SAM" id="SignalP"/>
    </source>
</evidence>
<organism evidence="2 3">
    <name type="scientific">Nocardia pulmonis</name>
    <dbReference type="NCBI Taxonomy" id="2951408"/>
    <lineage>
        <taxon>Bacteria</taxon>
        <taxon>Bacillati</taxon>
        <taxon>Actinomycetota</taxon>
        <taxon>Actinomycetes</taxon>
        <taxon>Mycobacteriales</taxon>
        <taxon>Nocardiaceae</taxon>
        <taxon>Nocardia</taxon>
    </lineage>
</organism>
<dbReference type="RefSeq" id="WP_251917450.1">
    <property type="nucleotide sequence ID" value="NZ_JAMRXG010000018.1"/>
</dbReference>
<comment type="caution">
    <text evidence="2">The sequence shown here is derived from an EMBL/GenBank/DDBJ whole genome shotgun (WGS) entry which is preliminary data.</text>
</comment>
<feature type="chain" id="PRO_5040909006" description="Ig-like domain-containing protein" evidence="1">
    <location>
        <begin position="26"/>
        <end position="105"/>
    </location>
</feature>
<gene>
    <name evidence="2" type="ORF">NDR86_31365</name>
</gene>
<accession>A0A9X2EC35</accession>
<dbReference type="AlphaFoldDB" id="A0A9X2EC35"/>
<reference evidence="2" key="1">
    <citation type="submission" date="2022-06" db="EMBL/GenBank/DDBJ databases">
        <title>Novel species in genus nocardia.</title>
        <authorList>
            <person name="Li F."/>
        </authorList>
    </citation>
    <scope>NUCLEOTIDE SEQUENCE</scope>
    <source>
        <strain evidence="2">CDC141</strain>
    </source>
</reference>
<protein>
    <recommendedName>
        <fullName evidence="4">Ig-like domain-containing protein</fullName>
    </recommendedName>
</protein>
<evidence type="ECO:0000313" key="3">
    <source>
        <dbReference type="Proteomes" id="UP001139157"/>
    </source>
</evidence>
<dbReference type="Proteomes" id="UP001139157">
    <property type="component" value="Unassembled WGS sequence"/>
</dbReference>
<keyword evidence="3" id="KW-1185">Reference proteome</keyword>
<dbReference type="EMBL" id="JAMRXG010000018">
    <property type="protein sequence ID" value="MCM6777992.1"/>
    <property type="molecule type" value="Genomic_DNA"/>
</dbReference>
<proteinExistence type="predicted"/>
<evidence type="ECO:0008006" key="4">
    <source>
        <dbReference type="Google" id="ProtNLM"/>
    </source>
</evidence>
<keyword evidence="1" id="KW-0732">Signal</keyword>